<dbReference type="Gene3D" id="3.40.50.150">
    <property type="entry name" value="Vaccinia Virus protein VP39"/>
    <property type="match status" value="1"/>
</dbReference>
<dbReference type="CDD" id="cd02440">
    <property type="entry name" value="AdoMet_MTases"/>
    <property type="match status" value="1"/>
</dbReference>
<protein>
    <submittedName>
        <fullName evidence="2">Ubiquinone/menaquinone biosynthesis C-methyltransferase UbiE</fullName>
    </submittedName>
</protein>
<gene>
    <name evidence="2" type="primary">ubiE_1</name>
    <name evidence="2" type="ORF">GAK29_00335</name>
</gene>
<dbReference type="AlphaFoldDB" id="A0A833PHZ4"/>
<sequence length="127" mass="14656">MSGHPELEIKNYYNKLAQDYDDNRFNNSYGQYLDHQERSFLNRVLKSIPLELCMDLGCGTGRLLDYAHYGVDFSPEMLKVAEAKYPNKVLLEGRLTEIPLSNNALEAIYSFHVIMHQDHATTVLFLI</sequence>
<organism evidence="2 3">
    <name type="scientific">Acinetobacter bereziniae</name>
    <name type="common">Acinetobacter genomosp. 10</name>
    <dbReference type="NCBI Taxonomy" id="106648"/>
    <lineage>
        <taxon>Bacteria</taxon>
        <taxon>Pseudomonadati</taxon>
        <taxon>Pseudomonadota</taxon>
        <taxon>Gammaproteobacteria</taxon>
        <taxon>Moraxellales</taxon>
        <taxon>Moraxellaceae</taxon>
        <taxon>Acinetobacter</taxon>
    </lineage>
</organism>
<dbReference type="InterPro" id="IPR029063">
    <property type="entry name" value="SAM-dependent_MTases_sf"/>
</dbReference>
<reference evidence="3" key="1">
    <citation type="journal article" date="2020" name="MBio">
        <title>Horizontal gene transfer to a defensive symbiont with a reduced genome amongst a multipartite beetle microbiome.</title>
        <authorList>
            <person name="Waterworth S.C."/>
            <person name="Florez L.V."/>
            <person name="Rees E.R."/>
            <person name="Hertweck C."/>
            <person name="Kaltenpoth M."/>
            <person name="Kwan J.C."/>
        </authorList>
    </citation>
    <scope>NUCLEOTIDE SEQUENCE [LARGE SCALE GENOMIC DNA]</scope>
</reference>
<accession>A0A833PHZ4</accession>
<dbReference type="GO" id="GO:0032259">
    <property type="term" value="P:methylation"/>
    <property type="evidence" value="ECO:0007669"/>
    <property type="project" value="UniProtKB-KW"/>
</dbReference>
<name>A0A833PHZ4_ACIBZ</name>
<dbReference type="SUPFAM" id="SSF53335">
    <property type="entry name" value="S-adenosyl-L-methionine-dependent methyltransferases"/>
    <property type="match status" value="1"/>
</dbReference>
<comment type="caution">
    <text evidence="2">The sequence shown here is derived from an EMBL/GenBank/DDBJ whole genome shotgun (WGS) entry which is preliminary data.</text>
</comment>
<dbReference type="Proteomes" id="UP000490535">
    <property type="component" value="Unassembled WGS sequence"/>
</dbReference>
<evidence type="ECO:0000259" key="1">
    <source>
        <dbReference type="Pfam" id="PF08241"/>
    </source>
</evidence>
<keyword evidence="2" id="KW-0830">Ubiquinone</keyword>
<dbReference type="Pfam" id="PF08241">
    <property type="entry name" value="Methyltransf_11"/>
    <property type="match status" value="1"/>
</dbReference>
<proteinExistence type="predicted"/>
<keyword evidence="2" id="KW-0808">Transferase</keyword>
<keyword evidence="2" id="KW-0489">Methyltransferase</keyword>
<dbReference type="InterPro" id="IPR013216">
    <property type="entry name" value="Methyltransf_11"/>
</dbReference>
<feature type="domain" description="Methyltransferase type 11" evidence="1">
    <location>
        <begin position="55"/>
        <end position="120"/>
    </location>
</feature>
<evidence type="ECO:0000313" key="2">
    <source>
        <dbReference type="EMBL" id="KAF1028036.1"/>
    </source>
</evidence>
<evidence type="ECO:0000313" key="3">
    <source>
        <dbReference type="Proteomes" id="UP000490535"/>
    </source>
</evidence>
<dbReference type="GO" id="GO:0008757">
    <property type="term" value="F:S-adenosylmethionine-dependent methyltransferase activity"/>
    <property type="evidence" value="ECO:0007669"/>
    <property type="project" value="InterPro"/>
</dbReference>
<dbReference type="EMBL" id="WNDP01000004">
    <property type="protein sequence ID" value="KAF1028036.1"/>
    <property type="molecule type" value="Genomic_DNA"/>
</dbReference>